<evidence type="ECO:0000256" key="5">
    <source>
        <dbReference type="ARBA" id="ARBA00022519"/>
    </source>
</evidence>
<dbReference type="InterPro" id="IPR012902">
    <property type="entry name" value="N_methyl_site"/>
</dbReference>
<keyword evidence="5 9" id="KW-0997">Cell inner membrane</keyword>
<dbReference type="PROSITE" id="PS00409">
    <property type="entry name" value="PROKAR_NTER_METHYL"/>
    <property type="match status" value="1"/>
</dbReference>
<dbReference type="RefSeq" id="WP_170115116.1">
    <property type="nucleotide sequence ID" value="NZ_QGGU01000002.1"/>
</dbReference>
<comment type="subcellular location">
    <subcellularLocation>
        <location evidence="1 9">Cell inner membrane</location>
        <topology evidence="1 9">Single-pass membrane protein</topology>
    </subcellularLocation>
</comment>
<keyword evidence="3" id="KW-1003">Cell membrane</keyword>
<dbReference type="Proteomes" id="UP000245790">
    <property type="component" value="Unassembled WGS sequence"/>
</dbReference>
<keyword evidence="4 9" id="KW-0488">Methylation</keyword>
<comment type="subunit">
    <text evidence="9">Type II secretion is composed of four main components: the outer membrane complex, the inner membrane complex, the cytoplasmic secretion ATPase and the periplasm-spanning pseudopilus.</text>
</comment>
<dbReference type="Gene3D" id="3.30.1300.30">
    <property type="entry name" value="GSPII I/J protein-like"/>
    <property type="match status" value="1"/>
</dbReference>
<gene>
    <name evidence="11" type="ORF">C8D97_102176</name>
</gene>
<dbReference type="PANTHER" id="PTHR38779:SF2">
    <property type="entry name" value="TYPE II SECRETION SYSTEM PROTEIN I-RELATED"/>
    <property type="match status" value="1"/>
</dbReference>
<evidence type="ECO:0000256" key="2">
    <source>
        <dbReference type="ARBA" id="ARBA00008358"/>
    </source>
</evidence>
<dbReference type="InterPro" id="IPR003413">
    <property type="entry name" value="T2SS_GspI_C"/>
</dbReference>
<dbReference type="InterPro" id="IPR045584">
    <property type="entry name" value="Pilin-like"/>
</dbReference>
<dbReference type="GO" id="GO:0005886">
    <property type="term" value="C:plasma membrane"/>
    <property type="evidence" value="ECO:0007669"/>
    <property type="project" value="UniProtKB-SubCell"/>
</dbReference>
<dbReference type="InterPro" id="IPR010052">
    <property type="entry name" value="T2SS_protein-GspI"/>
</dbReference>
<evidence type="ECO:0000256" key="4">
    <source>
        <dbReference type="ARBA" id="ARBA00022481"/>
    </source>
</evidence>
<dbReference type="GO" id="GO:0015628">
    <property type="term" value="P:protein secretion by the type II secretion system"/>
    <property type="evidence" value="ECO:0007669"/>
    <property type="project" value="UniProtKB-UniRule"/>
</dbReference>
<evidence type="ECO:0000259" key="10">
    <source>
        <dbReference type="Pfam" id="PF02501"/>
    </source>
</evidence>
<evidence type="ECO:0000256" key="1">
    <source>
        <dbReference type="ARBA" id="ARBA00004377"/>
    </source>
</evidence>
<keyword evidence="8 9" id="KW-0472">Membrane</keyword>
<dbReference type="PANTHER" id="PTHR38779">
    <property type="entry name" value="TYPE II SECRETION SYSTEM PROTEIN I-RELATED"/>
    <property type="match status" value="1"/>
</dbReference>
<proteinExistence type="inferred from homology"/>
<accession>A0A316GGE2</accession>
<evidence type="ECO:0000313" key="11">
    <source>
        <dbReference type="EMBL" id="PWK53787.1"/>
    </source>
</evidence>
<evidence type="ECO:0000256" key="9">
    <source>
        <dbReference type="RuleBase" id="RU368030"/>
    </source>
</evidence>
<reference evidence="11 12" key="1">
    <citation type="submission" date="2018-05" db="EMBL/GenBank/DDBJ databases">
        <title>Genomic Encyclopedia of Type Strains, Phase IV (KMG-IV): sequencing the most valuable type-strain genomes for metagenomic binning, comparative biology and taxonomic classification.</title>
        <authorList>
            <person name="Goeker M."/>
        </authorList>
    </citation>
    <scope>NUCLEOTIDE SEQUENCE [LARGE SCALE GENOMIC DNA]</scope>
    <source>
        <strain evidence="11 12">DSM 25350</strain>
    </source>
</reference>
<dbReference type="AlphaFoldDB" id="A0A316GGE2"/>
<keyword evidence="7 9" id="KW-1133">Transmembrane helix</keyword>
<dbReference type="GO" id="GO:0015627">
    <property type="term" value="C:type II protein secretion system complex"/>
    <property type="evidence" value="ECO:0007669"/>
    <property type="project" value="UniProtKB-UniRule"/>
</dbReference>
<dbReference type="Pfam" id="PF07963">
    <property type="entry name" value="N_methyl"/>
    <property type="match status" value="1"/>
</dbReference>
<keyword evidence="6 9" id="KW-0812">Transmembrane</keyword>
<dbReference type="SUPFAM" id="SSF54523">
    <property type="entry name" value="Pili subunits"/>
    <property type="match status" value="1"/>
</dbReference>
<organism evidence="11 12">
    <name type="scientific">Pleionea mediterranea</name>
    <dbReference type="NCBI Taxonomy" id="523701"/>
    <lineage>
        <taxon>Bacteria</taxon>
        <taxon>Pseudomonadati</taxon>
        <taxon>Pseudomonadota</taxon>
        <taxon>Gammaproteobacteria</taxon>
        <taxon>Oceanospirillales</taxon>
        <taxon>Pleioneaceae</taxon>
        <taxon>Pleionea</taxon>
    </lineage>
</organism>
<comment type="function">
    <text evidence="9">Component of the type II secretion system required for the energy-dependent secretion of extracellular factors such as proteases and toxins from the periplasm.</text>
</comment>
<comment type="caution">
    <text evidence="11">The sequence shown here is derived from an EMBL/GenBank/DDBJ whole genome shotgun (WGS) entry which is preliminary data.</text>
</comment>
<evidence type="ECO:0000256" key="7">
    <source>
        <dbReference type="ARBA" id="ARBA00022989"/>
    </source>
</evidence>
<evidence type="ECO:0000313" key="12">
    <source>
        <dbReference type="Proteomes" id="UP000245790"/>
    </source>
</evidence>
<evidence type="ECO:0000256" key="3">
    <source>
        <dbReference type="ARBA" id="ARBA00022475"/>
    </source>
</evidence>
<evidence type="ECO:0000256" key="8">
    <source>
        <dbReference type="ARBA" id="ARBA00023136"/>
    </source>
</evidence>
<feature type="domain" description="Type II secretion system protein GspI C-terminal" evidence="10">
    <location>
        <begin position="56"/>
        <end position="128"/>
    </location>
</feature>
<evidence type="ECO:0000256" key="6">
    <source>
        <dbReference type="ARBA" id="ARBA00022692"/>
    </source>
</evidence>
<sequence length="144" mass="16388">MICLISTSEQSRLNNSRVSGFTLLEVLIAMAVLALALMALSGSMNQAIKNQIHHKDTTLAHYVAMYHLGDMRLEEPFPELGTTRGDIVMLNREWRWTQSVLKTTEENLRRIEVSVARKEEPDYQLSKIIAFAGNNNEKKNGTRR</sequence>
<comment type="PTM">
    <text evidence="9">Cleaved by prepilin peptidase.</text>
</comment>
<feature type="transmembrane region" description="Helical" evidence="9">
    <location>
        <begin position="20"/>
        <end position="40"/>
    </location>
</feature>
<dbReference type="Pfam" id="PF02501">
    <property type="entry name" value="T2SSI"/>
    <property type="match status" value="1"/>
</dbReference>
<comment type="similarity">
    <text evidence="2 9">Belongs to the GSP I family.</text>
</comment>
<dbReference type="NCBIfam" id="TIGR01707">
    <property type="entry name" value="gspI"/>
    <property type="match status" value="1"/>
</dbReference>
<name>A0A316GGE2_9GAMM</name>
<protein>
    <recommendedName>
        <fullName evidence="9">Type II secretion system protein I</fullName>
        <shortName evidence="9">T2SS minor pseudopilin I</shortName>
    </recommendedName>
</protein>
<dbReference type="EMBL" id="QGGU01000002">
    <property type="protein sequence ID" value="PWK53787.1"/>
    <property type="molecule type" value="Genomic_DNA"/>
</dbReference>
<dbReference type="NCBIfam" id="TIGR02532">
    <property type="entry name" value="IV_pilin_GFxxxE"/>
    <property type="match status" value="1"/>
</dbReference>
<keyword evidence="12" id="KW-1185">Reference proteome</keyword>